<dbReference type="EMBL" id="BAAACR010000002">
    <property type="protein sequence ID" value="GAA0204093.1"/>
    <property type="molecule type" value="Genomic_DNA"/>
</dbReference>
<reference evidence="2" key="1">
    <citation type="journal article" date="2019" name="Int. J. Syst. Evol. Microbiol.">
        <title>The Global Catalogue of Microorganisms (GCM) 10K type strain sequencing project: providing services to taxonomists for standard genome sequencing and annotation.</title>
        <authorList>
            <consortium name="The Broad Institute Genomics Platform"/>
            <consortium name="The Broad Institute Genome Sequencing Center for Infectious Disease"/>
            <person name="Wu L."/>
            <person name="Ma J."/>
        </authorList>
    </citation>
    <scope>NUCLEOTIDE SEQUENCE [LARGE SCALE GENOMIC DNA]</scope>
    <source>
        <strain evidence="2">JCM 8542</strain>
    </source>
</reference>
<dbReference type="RefSeq" id="WP_304987813.1">
    <property type="nucleotide sequence ID" value="NZ_BAAACR010000002.1"/>
</dbReference>
<organism evidence="1 2">
    <name type="scientific">Selenomonas dianae</name>
    <dbReference type="NCBI Taxonomy" id="135079"/>
    <lineage>
        <taxon>Bacteria</taxon>
        <taxon>Bacillati</taxon>
        <taxon>Bacillota</taxon>
        <taxon>Negativicutes</taxon>
        <taxon>Selenomonadales</taxon>
        <taxon>Selenomonadaceae</taxon>
        <taxon>Selenomonas</taxon>
    </lineage>
</organism>
<accession>A0ABP3CI37</accession>
<evidence type="ECO:0000313" key="2">
    <source>
        <dbReference type="Proteomes" id="UP001500399"/>
    </source>
</evidence>
<comment type="caution">
    <text evidence="1">The sequence shown here is derived from an EMBL/GenBank/DDBJ whole genome shotgun (WGS) entry which is preliminary data.</text>
</comment>
<evidence type="ECO:0000313" key="1">
    <source>
        <dbReference type="EMBL" id="GAA0204093.1"/>
    </source>
</evidence>
<proteinExistence type="predicted"/>
<protein>
    <submittedName>
        <fullName evidence="1">Uncharacterized protein</fullName>
    </submittedName>
</protein>
<dbReference type="Proteomes" id="UP001500399">
    <property type="component" value="Unassembled WGS sequence"/>
</dbReference>
<name>A0ABP3CI37_9FIRM</name>
<keyword evidence="2" id="KW-1185">Reference proteome</keyword>
<sequence length="84" mass="9371">MLAVQGYYDGTSFQPLEKTVVQQNQRVVITIMDDFVETPTISQAERVQKVEQLCGSLSTYANPDRAAQEGSAWERAAVEKYGDI</sequence>
<gene>
    <name evidence="1" type="ORF">GCM10008919_04230</name>
</gene>